<sequence length="108" mass="12130">MQTEGVVKELFSIVEVDLKPQYREVYLEAARAMIDAHRADPGLIAQAIHVSPTDPGHCIITIAWRDAHALKAHCDSQSLKTFLKETAPFVARPSIMRTYSIEKEQTLL</sequence>
<keyword evidence="2" id="KW-0560">Oxidoreductase</keyword>
<proteinExistence type="predicted"/>
<dbReference type="PROSITE" id="PS51725">
    <property type="entry name" value="ABM"/>
    <property type="match status" value="1"/>
</dbReference>
<dbReference type="SUPFAM" id="SSF54909">
    <property type="entry name" value="Dimeric alpha+beta barrel"/>
    <property type="match status" value="1"/>
</dbReference>
<dbReference type="InterPro" id="IPR007138">
    <property type="entry name" value="ABM_dom"/>
</dbReference>
<comment type="caution">
    <text evidence="2">The sequence shown here is derived from an EMBL/GenBank/DDBJ whole genome shotgun (WGS) entry which is preliminary data.</text>
</comment>
<feature type="domain" description="ABM" evidence="1">
    <location>
        <begin position="10"/>
        <end position="99"/>
    </location>
</feature>
<dbReference type="AlphaFoldDB" id="A0A2T5V5U7"/>
<dbReference type="EMBL" id="QAYG01000008">
    <property type="protein sequence ID" value="PTW59120.1"/>
    <property type="molecule type" value="Genomic_DNA"/>
</dbReference>
<protein>
    <submittedName>
        <fullName evidence="2">Quinol monooxygenase YgiN</fullName>
    </submittedName>
</protein>
<evidence type="ECO:0000259" key="1">
    <source>
        <dbReference type="PROSITE" id="PS51725"/>
    </source>
</evidence>
<dbReference type="Gene3D" id="3.30.70.100">
    <property type="match status" value="1"/>
</dbReference>
<organism evidence="2 3">
    <name type="scientific">Breoghania corrubedonensis</name>
    <dbReference type="NCBI Taxonomy" id="665038"/>
    <lineage>
        <taxon>Bacteria</taxon>
        <taxon>Pseudomonadati</taxon>
        <taxon>Pseudomonadota</taxon>
        <taxon>Alphaproteobacteria</taxon>
        <taxon>Hyphomicrobiales</taxon>
        <taxon>Stappiaceae</taxon>
        <taxon>Breoghania</taxon>
    </lineage>
</organism>
<evidence type="ECO:0000313" key="3">
    <source>
        <dbReference type="Proteomes" id="UP000244081"/>
    </source>
</evidence>
<dbReference type="Proteomes" id="UP000244081">
    <property type="component" value="Unassembled WGS sequence"/>
</dbReference>
<dbReference type="GO" id="GO:0004497">
    <property type="term" value="F:monooxygenase activity"/>
    <property type="evidence" value="ECO:0007669"/>
    <property type="project" value="UniProtKB-KW"/>
</dbReference>
<gene>
    <name evidence="2" type="ORF">C8N35_108157</name>
</gene>
<keyword evidence="2" id="KW-0503">Monooxygenase</keyword>
<name>A0A2T5V5U7_9HYPH</name>
<dbReference type="InterPro" id="IPR011008">
    <property type="entry name" value="Dimeric_a/b-barrel"/>
</dbReference>
<accession>A0A2T5V5U7</accession>
<evidence type="ECO:0000313" key="2">
    <source>
        <dbReference type="EMBL" id="PTW59120.1"/>
    </source>
</evidence>
<keyword evidence="3" id="KW-1185">Reference proteome</keyword>
<dbReference type="Pfam" id="PF03992">
    <property type="entry name" value="ABM"/>
    <property type="match status" value="1"/>
</dbReference>
<reference evidence="2 3" key="1">
    <citation type="submission" date="2018-04" db="EMBL/GenBank/DDBJ databases">
        <title>Genomic Encyclopedia of Archaeal and Bacterial Type Strains, Phase II (KMG-II): from individual species to whole genera.</title>
        <authorList>
            <person name="Goeker M."/>
        </authorList>
    </citation>
    <scope>NUCLEOTIDE SEQUENCE [LARGE SCALE GENOMIC DNA]</scope>
    <source>
        <strain evidence="2 3">DSM 23382</strain>
    </source>
</reference>